<evidence type="ECO:0000256" key="2">
    <source>
        <dbReference type="ARBA" id="ARBA00009348"/>
    </source>
</evidence>
<dbReference type="InterPro" id="IPR011040">
    <property type="entry name" value="Sialidase"/>
</dbReference>
<dbReference type="EC" id="3.2.1.18" evidence="3"/>
<dbReference type="GO" id="GO:0016020">
    <property type="term" value="C:membrane"/>
    <property type="evidence" value="ECO:0007669"/>
    <property type="project" value="TreeGrafter"/>
</dbReference>
<dbReference type="OrthoDB" id="7294637at2"/>
<comment type="catalytic activity">
    <reaction evidence="1">
        <text>Hydrolysis of alpha-(2-&gt;3)-, alpha-(2-&gt;6)-, alpha-(2-&gt;8)- glycosidic linkages of terminal sialic acid residues in oligosaccharides, glycoproteins, glycolipids, colominic acid and synthetic substrates.</text>
        <dbReference type="EC" id="3.2.1.18"/>
    </reaction>
</comment>
<dbReference type="SUPFAM" id="SSF50939">
    <property type="entry name" value="Sialidases"/>
    <property type="match status" value="1"/>
</dbReference>
<dbReference type="GO" id="GO:0009313">
    <property type="term" value="P:oligosaccharide catabolic process"/>
    <property type="evidence" value="ECO:0007669"/>
    <property type="project" value="TreeGrafter"/>
</dbReference>
<dbReference type="AlphaFoldDB" id="A0A366HF84"/>
<dbReference type="EMBL" id="QNRR01000008">
    <property type="protein sequence ID" value="RBP40485.1"/>
    <property type="molecule type" value="Genomic_DNA"/>
</dbReference>
<gene>
    <name evidence="5" type="ORF">DES53_108192</name>
</gene>
<protein>
    <recommendedName>
        <fullName evidence="3">exo-alpha-sialidase</fullName>
        <ecNumber evidence="3">3.2.1.18</ecNumber>
    </recommendedName>
</protein>
<evidence type="ECO:0000256" key="1">
    <source>
        <dbReference type="ARBA" id="ARBA00000427"/>
    </source>
</evidence>
<dbReference type="PANTHER" id="PTHR10628:SF30">
    <property type="entry name" value="EXO-ALPHA-SIALIDASE"/>
    <property type="match status" value="1"/>
</dbReference>
<name>A0A366HF84_9BACT</name>
<dbReference type="GO" id="GO:0005737">
    <property type="term" value="C:cytoplasm"/>
    <property type="evidence" value="ECO:0007669"/>
    <property type="project" value="TreeGrafter"/>
</dbReference>
<dbReference type="GO" id="GO:0006689">
    <property type="term" value="P:ganglioside catabolic process"/>
    <property type="evidence" value="ECO:0007669"/>
    <property type="project" value="TreeGrafter"/>
</dbReference>
<comment type="caution">
    <text evidence="5">The sequence shown here is derived from an EMBL/GenBank/DDBJ whole genome shotgun (WGS) entry which is preliminary data.</text>
</comment>
<keyword evidence="6" id="KW-1185">Reference proteome</keyword>
<evidence type="ECO:0000313" key="6">
    <source>
        <dbReference type="Proteomes" id="UP000253426"/>
    </source>
</evidence>
<dbReference type="PANTHER" id="PTHR10628">
    <property type="entry name" value="SIALIDASE"/>
    <property type="match status" value="1"/>
</dbReference>
<evidence type="ECO:0000313" key="5">
    <source>
        <dbReference type="EMBL" id="RBP40485.1"/>
    </source>
</evidence>
<dbReference type="GO" id="GO:0004308">
    <property type="term" value="F:exo-alpha-sialidase activity"/>
    <property type="evidence" value="ECO:0007669"/>
    <property type="project" value="UniProtKB-EC"/>
</dbReference>
<accession>A0A366HF84</accession>
<dbReference type="Gene3D" id="2.120.10.10">
    <property type="match status" value="1"/>
</dbReference>
<dbReference type="Pfam" id="PF13088">
    <property type="entry name" value="BNR_2"/>
    <property type="match status" value="1"/>
</dbReference>
<dbReference type="InterPro" id="IPR026856">
    <property type="entry name" value="Sialidase_fam"/>
</dbReference>
<organism evidence="5 6">
    <name type="scientific">Roseimicrobium gellanilyticum</name>
    <dbReference type="NCBI Taxonomy" id="748857"/>
    <lineage>
        <taxon>Bacteria</taxon>
        <taxon>Pseudomonadati</taxon>
        <taxon>Verrucomicrobiota</taxon>
        <taxon>Verrucomicrobiia</taxon>
        <taxon>Verrucomicrobiales</taxon>
        <taxon>Verrucomicrobiaceae</taxon>
        <taxon>Roseimicrobium</taxon>
    </lineage>
</organism>
<dbReference type="CDD" id="cd15482">
    <property type="entry name" value="Sialidase_non-viral"/>
    <property type="match status" value="1"/>
</dbReference>
<proteinExistence type="inferred from homology"/>
<comment type="similarity">
    <text evidence="2">Belongs to the glycosyl hydrolase 33 family.</text>
</comment>
<dbReference type="InterPro" id="IPR036278">
    <property type="entry name" value="Sialidase_sf"/>
</dbReference>
<sequence length="472" mass="52741">MPKVPRLGRFDARRGPMESLVSNLHQLVPGVRTVPCHTFTLPHPGMFSLGQLHRSILHAATFGALVLASSMTHAAEPLFQTVGLFPVTPDNKPNYRIPAILQAQNGDILVFAEKRNDGPGDIGNHDIVLKRSGDKGTTWGEEQTIFDDEKRVSTDITVGMDRSNGKLWLFLLRDKKQFIHFTSTDHGRTWQGPVSIHEQVTKPEWDTLKGKPDAEEPTNPKGRMAMWEKDWDQRYGCGPGNGMVQLSQGPKAGRLVVSARHREDIGKGRLRSFAHSFYSDDHGTTWKLGGNIGMHTSECQLVELADGTLMVMSRNESNTDAPDNIRHLTALSTDGGETWTTPKRAEELISPRCHGPIERLTLAENLGKNRLLFSSPASPFRQAEHPYGRYNLTVRLSYDEGATWTAGKTIWPHPSSYSDMVVLDDMTIGYIYERGPKGSTHYWDELHFVRFNLEWLTDGRDTLTGVAPVSTP</sequence>
<evidence type="ECO:0000259" key="4">
    <source>
        <dbReference type="Pfam" id="PF13088"/>
    </source>
</evidence>
<feature type="domain" description="Sialidase" evidence="4">
    <location>
        <begin position="247"/>
        <end position="425"/>
    </location>
</feature>
<reference evidence="5 6" key="1">
    <citation type="submission" date="2018-06" db="EMBL/GenBank/DDBJ databases">
        <title>Genomic Encyclopedia of Type Strains, Phase IV (KMG-IV): sequencing the most valuable type-strain genomes for metagenomic binning, comparative biology and taxonomic classification.</title>
        <authorList>
            <person name="Goeker M."/>
        </authorList>
    </citation>
    <scope>NUCLEOTIDE SEQUENCE [LARGE SCALE GENOMIC DNA]</scope>
    <source>
        <strain evidence="5 6">DSM 25532</strain>
    </source>
</reference>
<dbReference type="Proteomes" id="UP000253426">
    <property type="component" value="Unassembled WGS sequence"/>
</dbReference>
<evidence type="ECO:0000256" key="3">
    <source>
        <dbReference type="ARBA" id="ARBA00012733"/>
    </source>
</evidence>